<evidence type="ECO:0000256" key="5">
    <source>
        <dbReference type="PROSITE-ProRule" id="PRU00239"/>
    </source>
</evidence>
<dbReference type="Gene3D" id="2.60.120.380">
    <property type="match status" value="3"/>
</dbReference>
<dbReference type="Pfam" id="PF01067">
    <property type="entry name" value="Calpain_III"/>
    <property type="match status" value="1"/>
</dbReference>
<dbReference type="Gene3D" id="1.20.58.80">
    <property type="entry name" value="Phosphotransferase system, lactose/cellobiose-type IIA subunit"/>
    <property type="match status" value="1"/>
</dbReference>
<dbReference type="InterPro" id="IPR022682">
    <property type="entry name" value="Calpain_domain_III"/>
</dbReference>
<accession>W4G3V3</accession>
<dbReference type="InterPro" id="IPR036213">
    <property type="entry name" value="Calpain_III_sf"/>
</dbReference>
<dbReference type="GO" id="GO:0004198">
    <property type="term" value="F:calcium-dependent cysteine-type endopeptidase activity"/>
    <property type="evidence" value="ECO:0007669"/>
    <property type="project" value="InterPro"/>
</dbReference>
<evidence type="ECO:0000313" key="8">
    <source>
        <dbReference type="EMBL" id="ETV73603.1"/>
    </source>
</evidence>
<dbReference type="SUPFAM" id="SSF49758">
    <property type="entry name" value="Calpain large subunit, middle domain (domain III)"/>
    <property type="match status" value="3"/>
</dbReference>
<feature type="domain" description="Calpain catalytic" evidence="7">
    <location>
        <begin position="280"/>
        <end position="595"/>
    </location>
</feature>
<dbReference type="OrthoDB" id="167576at2759"/>
<dbReference type="PANTHER" id="PTHR46143">
    <property type="entry name" value="CALPAIN-7"/>
    <property type="match status" value="1"/>
</dbReference>
<dbReference type="Gene3D" id="3.90.70.10">
    <property type="entry name" value="Cysteine proteinases"/>
    <property type="match status" value="1"/>
</dbReference>
<evidence type="ECO:0000256" key="2">
    <source>
        <dbReference type="ARBA" id="ARBA00022801"/>
    </source>
</evidence>
<evidence type="ECO:0000256" key="3">
    <source>
        <dbReference type="ARBA" id="ARBA00022807"/>
    </source>
</evidence>
<feature type="compositionally biased region" description="Low complexity" evidence="6">
    <location>
        <begin position="222"/>
        <end position="249"/>
    </location>
</feature>
<keyword evidence="1 5" id="KW-0645">Protease</keyword>
<dbReference type="GO" id="GO:0006508">
    <property type="term" value="P:proteolysis"/>
    <property type="evidence" value="ECO:0007669"/>
    <property type="project" value="UniProtKB-KW"/>
</dbReference>
<feature type="active site" evidence="4 5">
    <location>
        <position position="344"/>
    </location>
</feature>
<evidence type="ECO:0000256" key="4">
    <source>
        <dbReference type="PIRSR" id="PIRSR622684-1"/>
    </source>
</evidence>
<dbReference type="InterPro" id="IPR001300">
    <property type="entry name" value="Peptidase_C2_calpain_cat"/>
</dbReference>
<dbReference type="InterPro" id="IPR022684">
    <property type="entry name" value="Calpain_cysteine_protease"/>
</dbReference>
<dbReference type="PANTHER" id="PTHR46143:SF1">
    <property type="entry name" value="CALPAIN-7"/>
    <property type="match status" value="1"/>
</dbReference>
<protein>
    <recommendedName>
        <fullName evidence="7">Calpain catalytic domain-containing protein</fullName>
    </recommendedName>
</protein>
<dbReference type="InterPro" id="IPR051297">
    <property type="entry name" value="PalB/RIM13"/>
</dbReference>
<dbReference type="InterPro" id="IPR022683">
    <property type="entry name" value="Calpain_III"/>
</dbReference>
<dbReference type="InterPro" id="IPR038765">
    <property type="entry name" value="Papain-like_cys_pep_sf"/>
</dbReference>
<feature type="region of interest" description="Disordered" evidence="6">
    <location>
        <begin position="97"/>
        <end position="116"/>
    </location>
</feature>
<dbReference type="VEuPathDB" id="FungiDB:H257_11721"/>
<dbReference type="CDD" id="cd00044">
    <property type="entry name" value="CysPc"/>
    <property type="match status" value="1"/>
</dbReference>
<feature type="active site" evidence="4 5">
    <location>
        <position position="511"/>
    </location>
</feature>
<dbReference type="GeneID" id="20813717"/>
<dbReference type="PROSITE" id="PS50203">
    <property type="entry name" value="CALPAIN_CAT"/>
    <property type="match status" value="1"/>
</dbReference>
<dbReference type="Pfam" id="PF00648">
    <property type="entry name" value="Peptidase_C2"/>
    <property type="match status" value="1"/>
</dbReference>
<evidence type="ECO:0000256" key="6">
    <source>
        <dbReference type="SAM" id="MobiDB-lite"/>
    </source>
</evidence>
<dbReference type="PRINTS" id="PR00704">
    <property type="entry name" value="CALPAIN"/>
</dbReference>
<evidence type="ECO:0000256" key="1">
    <source>
        <dbReference type="ARBA" id="ARBA00022670"/>
    </source>
</evidence>
<dbReference type="AlphaFoldDB" id="W4G3V3"/>
<feature type="region of interest" description="Disordered" evidence="6">
    <location>
        <begin position="220"/>
        <end position="255"/>
    </location>
</feature>
<organism evidence="8">
    <name type="scientific">Aphanomyces astaci</name>
    <name type="common">Crayfish plague agent</name>
    <dbReference type="NCBI Taxonomy" id="112090"/>
    <lineage>
        <taxon>Eukaryota</taxon>
        <taxon>Sar</taxon>
        <taxon>Stramenopiles</taxon>
        <taxon>Oomycota</taxon>
        <taxon>Saprolegniomycetes</taxon>
        <taxon>Saprolegniales</taxon>
        <taxon>Verrucalvaceae</taxon>
        <taxon>Aphanomyces</taxon>
    </lineage>
</organism>
<gene>
    <name evidence="8" type="ORF">H257_11721</name>
</gene>
<dbReference type="RefSeq" id="XP_009837029.1">
    <property type="nucleotide sequence ID" value="XM_009838727.1"/>
</dbReference>
<dbReference type="SMART" id="SM00720">
    <property type="entry name" value="calpain_III"/>
    <property type="match status" value="2"/>
</dbReference>
<reference evidence="8" key="1">
    <citation type="submission" date="2013-12" db="EMBL/GenBank/DDBJ databases">
        <title>The Genome Sequence of Aphanomyces astaci APO3.</title>
        <authorList>
            <consortium name="The Broad Institute Genomics Platform"/>
            <person name="Russ C."/>
            <person name="Tyler B."/>
            <person name="van West P."/>
            <person name="Dieguez-Uribeondo J."/>
            <person name="Young S.K."/>
            <person name="Zeng Q."/>
            <person name="Gargeya S."/>
            <person name="Fitzgerald M."/>
            <person name="Abouelleil A."/>
            <person name="Alvarado L."/>
            <person name="Chapman S.B."/>
            <person name="Gainer-Dewar J."/>
            <person name="Goldberg J."/>
            <person name="Griggs A."/>
            <person name="Gujja S."/>
            <person name="Hansen M."/>
            <person name="Howarth C."/>
            <person name="Imamovic A."/>
            <person name="Ireland A."/>
            <person name="Larimer J."/>
            <person name="McCowan C."/>
            <person name="Murphy C."/>
            <person name="Pearson M."/>
            <person name="Poon T.W."/>
            <person name="Priest M."/>
            <person name="Roberts A."/>
            <person name="Saif S."/>
            <person name="Shea T."/>
            <person name="Sykes S."/>
            <person name="Wortman J."/>
            <person name="Nusbaum C."/>
            <person name="Birren B."/>
        </authorList>
    </citation>
    <scope>NUCLEOTIDE SEQUENCE [LARGE SCALE GENOMIC DNA]</scope>
    <source>
        <strain evidence="8">APO3</strain>
    </source>
</reference>
<dbReference type="STRING" id="112090.W4G3V3"/>
<feature type="active site" evidence="4 5">
    <location>
        <position position="532"/>
    </location>
</feature>
<proteinExistence type="predicted"/>
<dbReference type="EMBL" id="KI913148">
    <property type="protein sequence ID" value="ETV73603.1"/>
    <property type="molecule type" value="Genomic_DNA"/>
</dbReference>
<keyword evidence="3 5" id="KW-0788">Thiol protease</keyword>
<dbReference type="SUPFAM" id="SSF54001">
    <property type="entry name" value="Cysteine proteinases"/>
    <property type="match status" value="1"/>
</dbReference>
<name>W4G3V3_APHAT</name>
<evidence type="ECO:0000259" key="7">
    <source>
        <dbReference type="PROSITE" id="PS50203"/>
    </source>
</evidence>
<keyword evidence="2 5" id="KW-0378">Hydrolase</keyword>
<dbReference type="SMART" id="SM00230">
    <property type="entry name" value="CysPc"/>
    <property type="match status" value="1"/>
</dbReference>
<sequence length="1018" mass="113521">MSRVTVLYEQAFKAAEDGHAAESENDRPSAIQSFEQAVQLFSRLAMVETSTKRTLLEEHIRGFQQRIQDLRGAETKDDHDDAAAAAPTTELVIPSPSTGVLPVSTDSSCRASDADDDLHGDIRWQNASRLEQLAQSTEVDGDLSISIDLYMKSADGLLEMLRDKNLSDAFLCQRVRTKVESIIDRITALKERHDLDMEDDLLMEEDLLMEVALGPENMKLKQPSQQLHPPLPQHANPNQFASSPSSTHLTPPPHAKYTAEEVDVLRRSSVINGRLFQPWMASDTHVDVAADSLFVDPDGFLAMSPKQLDKLAKWSRPSDYGTNTPRMVSQISPYAIVQDVVTDCSFVASLCITAAYELRFHKQLITNIIYPQDQHGVPIINPAGKYVVKLWANGVPRKVVVDDLLPLGHSGTLLCSCTTESNELWVSIVEKAYLKVNGGYDFPGSNSGIDLFALTGWIPESLAFGDQSQSSSDIIWQRLMSAHNFGDCLITIATDDMPKPVAKRVGLVPSHAYAVLNVVETSNRLRLLLVKNPWNRKRWRGPFGMDDKDRWTDDLQRELNFHWHAARQSDDDGLFWIDFASVQVYFSALFLNWNPDLFRFRYTVHKHWPVDVGPQNDTYNLGYNPQYRLTFFNPDRHTKSLSVWILLSRHVTAAAVDTPQQFLTLHVFKQAHRVFYPNHAFTRGTYSNNPHSLTCVDIQLTADESETTFMLVASQFEKLAPLDYTLSVFSTDGPFELTDAPETPPHRINLMDAWTSATAGGCPKHATFLDNPQYQLVVESFMERMLLTLEAPVDLAINLRLVGGDGQRVGSVSKKSLRGQSGEYRPGFCYLDLDAVEAGLYTIVASTYEPQCMGSFSLQVAATSPQFQVFALPPEGHNMVPFVCTGKWNPDAGTAAGCSNYGQYLQNPQYLLHVPVKCQLFFRLRPPRSTLPSECSINVSVYECSPSGQLPDATANPTTAFLTSAKGAYTNSTCGVRTPLAHVPPGYYLVIPSTFEPRRGDFDLHGYANLPVTTSRLR</sequence>